<keyword evidence="5" id="KW-1185">Reference proteome</keyword>
<dbReference type="GO" id="GO:0005737">
    <property type="term" value="C:cytoplasm"/>
    <property type="evidence" value="ECO:0007669"/>
    <property type="project" value="TreeGrafter"/>
</dbReference>
<protein>
    <submittedName>
        <fullName evidence="4">Uncharacterized protein</fullName>
    </submittedName>
</protein>
<evidence type="ECO:0000256" key="3">
    <source>
        <dbReference type="PROSITE-ProRule" id="PRU00339"/>
    </source>
</evidence>
<dbReference type="GO" id="GO:0005680">
    <property type="term" value="C:anaphase-promoting complex"/>
    <property type="evidence" value="ECO:0007669"/>
    <property type="project" value="TreeGrafter"/>
</dbReference>
<name>D7LKD8_ARALL</name>
<accession>D7LKD8</accession>
<dbReference type="SMART" id="SM00028">
    <property type="entry name" value="TPR"/>
    <property type="match status" value="3"/>
</dbReference>
<evidence type="ECO:0000256" key="1">
    <source>
        <dbReference type="ARBA" id="ARBA00022737"/>
    </source>
</evidence>
<organism evidence="5">
    <name type="scientific">Arabidopsis lyrata subsp. lyrata</name>
    <name type="common">Lyre-leaved rock-cress</name>
    <dbReference type="NCBI Taxonomy" id="81972"/>
    <lineage>
        <taxon>Eukaryota</taxon>
        <taxon>Viridiplantae</taxon>
        <taxon>Streptophyta</taxon>
        <taxon>Embryophyta</taxon>
        <taxon>Tracheophyta</taxon>
        <taxon>Spermatophyta</taxon>
        <taxon>Magnoliopsida</taxon>
        <taxon>eudicotyledons</taxon>
        <taxon>Gunneridae</taxon>
        <taxon>Pentapetalae</taxon>
        <taxon>rosids</taxon>
        <taxon>malvids</taxon>
        <taxon>Brassicales</taxon>
        <taxon>Brassicaceae</taxon>
        <taxon>Camelineae</taxon>
        <taxon>Arabidopsis</taxon>
    </lineage>
</organism>
<keyword evidence="1" id="KW-0677">Repeat</keyword>
<proteinExistence type="predicted"/>
<sequence length="366" mass="41310">MTKCWFLLRNLIRSPKVISSKCFRKALGIDTRHYNAWFGLGRIYLCQEKFEFAQHQFQLALQINPRSSVIMCYYGIALHESKRNNEALRMMEKAVLTDAKNPVAKYFKANILNSLGDYHKAQKVLEELKECFPQEGSVHALLGKTYNQLKQYDKALLHFGIALDLSLHGEVDRASRAEDGGEFVDSSCRLLADFKATLKRGKNLMFHNRRRVPVTASAVTSHPQKEYEFSCSDTPNYTFPSNMAASKKKSHHNSLFSYGHAPPTLDDDTSVSRAVLELLNSGGNHDQGNNTPPLSVEALTALSTYLPGFGRSNPSVRPLRVTDSPFPLREDCDVANGYVDKAADEFVKKFYKNLNQQKKMIESSTN</sequence>
<dbReference type="HOGENOM" id="CLU_757269_0_0_1"/>
<dbReference type="InterPro" id="IPR011990">
    <property type="entry name" value="TPR-like_helical_dom_sf"/>
</dbReference>
<evidence type="ECO:0000313" key="4">
    <source>
        <dbReference type="EMBL" id="EFH55956.1"/>
    </source>
</evidence>
<dbReference type="PROSITE" id="PS50005">
    <property type="entry name" value="TPR"/>
    <property type="match status" value="1"/>
</dbReference>
<evidence type="ECO:0000256" key="2">
    <source>
        <dbReference type="ARBA" id="ARBA00022803"/>
    </source>
</evidence>
<dbReference type="Pfam" id="PF07719">
    <property type="entry name" value="TPR_2"/>
    <property type="match status" value="1"/>
</dbReference>
<dbReference type="SUPFAM" id="SSF48452">
    <property type="entry name" value="TPR-like"/>
    <property type="match status" value="1"/>
</dbReference>
<dbReference type="GO" id="GO:0007091">
    <property type="term" value="P:metaphase/anaphase transition of mitotic cell cycle"/>
    <property type="evidence" value="ECO:0007669"/>
    <property type="project" value="TreeGrafter"/>
</dbReference>
<dbReference type="Pfam" id="PF14559">
    <property type="entry name" value="TPR_19"/>
    <property type="match status" value="1"/>
</dbReference>
<gene>
    <name evidence="4" type="ORF">ARALYDRAFT_902934</name>
</gene>
<dbReference type="GO" id="GO:0016567">
    <property type="term" value="P:protein ubiquitination"/>
    <property type="evidence" value="ECO:0007669"/>
    <property type="project" value="TreeGrafter"/>
</dbReference>
<keyword evidence="2 3" id="KW-0802">TPR repeat</keyword>
<reference evidence="5" key="1">
    <citation type="journal article" date="2011" name="Nat. Genet.">
        <title>The Arabidopsis lyrata genome sequence and the basis of rapid genome size change.</title>
        <authorList>
            <person name="Hu T.T."/>
            <person name="Pattyn P."/>
            <person name="Bakker E.G."/>
            <person name="Cao J."/>
            <person name="Cheng J.-F."/>
            <person name="Clark R.M."/>
            <person name="Fahlgren N."/>
            <person name="Fawcett J.A."/>
            <person name="Grimwood J."/>
            <person name="Gundlach H."/>
            <person name="Haberer G."/>
            <person name="Hollister J.D."/>
            <person name="Ossowski S."/>
            <person name="Ottilar R.P."/>
            <person name="Salamov A.A."/>
            <person name="Schneeberger K."/>
            <person name="Spannagl M."/>
            <person name="Wang X."/>
            <person name="Yang L."/>
            <person name="Nasrallah M.E."/>
            <person name="Bergelson J."/>
            <person name="Carrington J.C."/>
            <person name="Gaut B.S."/>
            <person name="Schmutz J."/>
            <person name="Mayer K.F.X."/>
            <person name="Van de Peer Y."/>
            <person name="Grigoriev I.V."/>
            <person name="Nordborg M."/>
            <person name="Weigel D."/>
            <person name="Guo Y.-L."/>
        </authorList>
    </citation>
    <scope>NUCLEOTIDE SEQUENCE [LARGE SCALE GENOMIC DNA]</scope>
    <source>
        <strain evidence="5">cv. MN47</strain>
    </source>
</reference>
<dbReference type="Proteomes" id="UP000008694">
    <property type="component" value="Unassembled WGS sequence"/>
</dbReference>
<dbReference type="Gramene" id="scaffold_402435.1">
    <property type="protein sequence ID" value="scaffold_402435.1"/>
    <property type="gene ID" value="scaffold_402435.1"/>
</dbReference>
<dbReference type="Gene3D" id="1.25.40.10">
    <property type="entry name" value="Tetratricopeptide repeat domain"/>
    <property type="match status" value="1"/>
</dbReference>
<dbReference type="GO" id="GO:0031145">
    <property type="term" value="P:anaphase-promoting complex-dependent catabolic process"/>
    <property type="evidence" value="ECO:0007669"/>
    <property type="project" value="TreeGrafter"/>
</dbReference>
<dbReference type="GO" id="GO:0051301">
    <property type="term" value="P:cell division"/>
    <property type="evidence" value="ECO:0007669"/>
    <property type="project" value="TreeGrafter"/>
</dbReference>
<evidence type="ECO:0000313" key="5">
    <source>
        <dbReference type="Proteomes" id="UP000008694"/>
    </source>
</evidence>
<dbReference type="AlphaFoldDB" id="D7LKD8"/>
<dbReference type="EMBL" id="GL348716">
    <property type="protein sequence ID" value="EFH55956.1"/>
    <property type="molecule type" value="Genomic_DNA"/>
</dbReference>
<dbReference type="PANTHER" id="PTHR12558">
    <property type="entry name" value="CELL DIVISION CYCLE 16,23,27"/>
    <property type="match status" value="1"/>
</dbReference>
<dbReference type="eggNOG" id="KOG1126">
    <property type="taxonomic scope" value="Eukaryota"/>
</dbReference>
<dbReference type="PANTHER" id="PTHR12558:SF27">
    <property type="entry name" value="CELL DIVISION CYCLE PROTEIN 27 HOMOLOG A"/>
    <property type="match status" value="1"/>
</dbReference>
<dbReference type="InterPro" id="IPR019734">
    <property type="entry name" value="TPR_rpt"/>
</dbReference>
<feature type="repeat" description="TPR" evidence="3">
    <location>
        <begin position="34"/>
        <end position="67"/>
    </location>
</feature>
<dbReference type="InterPro" id="IPR013105">
    <property type="entry name" value="TPR_2"/>
</dbReference>